<dbReference type="InterPro" id="IPR006094">
    <property type="entry name" value="Oxid_FAD_bind_N"/>
</dbReference>
<evidence type="ECO:0000256" key="1">
    <source>
        <dbReference type="ARBA" id="ARBA00005466"/>
    </source>
</evidence>
<evidence type="ECO:0000313" key="8">
    <source>
        <dbReference type="Proteomes" id="UP000772434"/>
    </source>
</evidence>
<dbReference type="SUPFAM" id="SSF56176">
    <property type="entry name" value="FAD-binding/transporter-associated domain-like"/>
    <property type="match status" value="1"/>
</dbReference>
<evidence type="ECO:0000313" key="7">
    <source>
        <dbReference type="EMBL" id="KAF9075479.1"/>
    </source>
</evidence>
<dbReference type="OrthoDB" id="2151789at2759"/>
<feature type="domain" description="FAD-binding PCMH-type" evidence="6">
    <location>
        <begin position="72"/>
        <end position="255"/>
    </location>
</feature>
<keyword evidence="8" id="KW-1185">Reference proteome</keyword>
<keyword evidence="3" id="KW-0274">FAD</keyword>
<sequence length="487" mass="52018">MKGFFKLVVQSAVLGSVLTSVALAQNSTQARIATTTCSQLQSSLGSVIVQTTSGPDYTLGANSAWSSFNTEPNFQPTCIVFANSTEHVQVAMKAIYKNQANYAVQAGGHSGMPGWNNVQDGVLISFKNMNVTTYNATTDTITMQPGIKWGNASGILEPFGVSPVGGRYADVGTGLLLGGGLSFLSPAFGYACDTFVSLDVVLVNGTLVTATVDNEYADLFKALKGGASRFGIYPNSSSIALLEAISEFAFNASDTNGVTALAWQTTPNATTGGINIVAEAFFFYNGTEEMFNKTFASFLAIPFAKASLNRQSYIDMVDLLSEPRELGDTFINSVLVGSPSQTPTAVAPYVETFQLFNEFSATYLPSGDINYLFLLITPVLPSQIAYGYERGGNAIQPPVGKGGYNVFCFQVALNEGINVTPPALQAGREVFLKDVPNTPGFPLFISEIDATQNAYATYGDFEFVKKTYAKYDPTRFNVRHTVGPVGL</sequence>
<dbReference type="InterPro" id="IPR050416">
    <property type="entry name" value="FAD-linked_Oxidoreductase"/>
</dbReference>
<dbReference type="GO" id="GO:0016491">
    <property type="term" value="F:oxidoreductase activity"/>
    <property type="evidence" value="ECO:0007669"/>
    <property type="project" value="UniProtKB-KW"/>
</dbReference>
<dbReference type="AlphaFoldDB" id="A0A9P5PZH5"/>
<comment type="caution">
    <text evidence="7">The sequence shown here is derived from an EMBL/GenBank/DDBJ whole genome shotgun (WGS) entry which is preliminary data.</text>
</comment>
<organism evidence="7 8">
    <name type="scientific">Rhodocollybia butyracea</name>
    <dbReference type="NCBI Taxonomy" id="206335"/>
    <lineage>
        <taxon>Eukaryota</taxon>
        <taxon>Fungi</taxon>
        <taxon>Dikarya</taxon>
        <taxon>Basidiomycota</taxon>
        <taxon>Agaricomycotina</taxon>
        <taxon>Agaricomycetes</taxon>
        <taxon>Agaricomycetidae</taxon>
        <taxon>Agaricales</taxon>
        <taxon>Marasmiineae</taxon>
        <taxon>Omphalotaceae</taxon>
        <taxon>Rhodocollybia</taxon>
    </lineage>
</organism>
<evidence type="ECO:0000256" key="4">
    <source>
        <dbReference type="ARBA" id="ARBA00023002"/>
    </source>
</evidence>
<evidence type="ECO:0000256" key="3">
    <source>
        <dbReference type="ARBA" id="ARBA00022827"/>
    </source>
</evidence>
<dbReference type="InterPro" id="IPR016166">
    <property type="entry name" value="FAD-bd_PCMH"/>
</dbReference>
<dbReference type="EMBL" id="JADNRY010000009">
    <property type="protein sequence ID" value="KAF9075479.1"/>
    <property type="molecule type" value="Genomic_DNA"/>
</dbReference>
<dbReference type="GO" id="GO:0071949">
    <property type="term" value="F:FAD binding"/>
    <property type="evidence" value="ECO:0007669"/>
    <property type="project" value="InterPro"/>
</dbReference>
<dbReference type="Proteomes" id="UP000772434">
    <property type="component" value="Unassembled WGS sequence"/>
</dbReference>
<proteinExistence type="inferred from homology"/>
<evidence type="ECO:0000256" key="2">
    <source>
        <dbReference type="ARBA" id="ARBA00022630"/>
    </source>
</evidence>
<dbReference type="Pfam" id="PF01565">
    <property type="entry name" value="FAD_binding_4"/>
    <property type="match status" value="1"/>
</dbReference>
<comment type="similarity">
    <text evidence="1">Belongs to the oxygen-dependent FAD-linked oxidoreductase family.</text>
</comment>
<dbReference type="PANTHER" id="PTHR42973:SF13">
    <property type="entry name" value="FAD-BINDING PCMH-TYPE DOMAIN-CONTAINING PROTEIN"/>
    <property type="match status" value="1"/>
</dbReference>
<feature type="signal peptide" evidence="5">
    <location>
        <begin position="1"/>
        <end position="24"/>
    </location>
</feature>
<feature type="chain" id="PRO_5040219992" description="FAD-binding PCMH-type domain-containing protein" evidence="5">
    <location>
        <begin position="25"/>
        <end position="487"/>
    </location>
</feature>
<protein>
    <recommendedName>
        <fullName evidence="6">FAD-binding PCMH-type domain-containing protein</fullName>
    </recommendedName>
</protein>
<evidence type="ECO:0000256" key="5">
    <source>
        <dbReference type="SAM" id="SignalP"/>
    </source>
</evidence>
<gene>
    <name evidence="7" type="ORF">BDP27DRAFT_1212193</name>
</gene>
<reference evidence="7" key="1">
    <citation type="submission" date="2020-11" db="EMBL/GenBank/DDBJ databases">
        <authorList>
            <consortium name="DOE Joint Genome Institute"/>
            <person name="Ahrendt S."/>
            <person name="Riley R."/>
            <person name="Andreopoulos W."/>
            <person name="Labutti K."/>
            <person name="Pangilinan J."/>
            <person name="Ruiz-Duenas F.J."/>
            <person name="Barrasa J.M."/>
            <person name="Sanchez-Garcia M."/>
            <person name="Camarero S."/>
            <person name="Miyauchi S."/>
            <person name="Serrano A."/>
            <person name="Linde D."/>
            <person name="Babiker R."/>
            <person name="Drula E."/>
            <person name="Ayuso-Fernandez I."/>
            <person name="Pacheco R."/>
            <person name="Padilla G."/>
            <person name="Ferreira P."/>
            <person name="Barriuso J."/>
            <person name="Kellner H."/>
            <person name="Castanera R."/>
            <person name="Alfaro M."/>
            <person name="Ramirez L."/>
            <person name="Pisabarro A.G."/>
            <person name="Kuo A."/>
            <person name="Tritt A."/>
            <person name="Lipzen A."/>
            <person name="He G."/>
            <person name="Yan M."/>
            <person name="Ng V."/>
            <person name="Cullen D."/>
            <person name="Martin F."/>
            <person name="Rosso M.-N."/>
            <person name="Henrissat B."/>
            <person name="Hibbett D."/>
            <person name="Martinez A.T."/>
            <person name="Grigoriev I.V."/>
        </authorList>
    </citation>
    <scope>NUCLEOTIDE SEQUENCE</scope>
    <source>
        <strain evidence="7">AH 40177</strain>
    </source>
</reference>
<accession>A0A9P5PZH5</accession>
<name>A0A9P5PZH5_9AGAR</name>
<keyword evidence="4" id="KW-0560">Oxidoreductase</keyword>
<keyword evidence="5" id="KW-0732">Signal</keyword>
<dbReference type="PANTHER" id="PTHR42973">
    <property type="entry name" value="BINDING OXIDOREDUCTASE, PUTATIVE (AFU_ORTHOLOGUE AFUA_1G17690)-RELATED"/>
    <property type="match status" value="1"/>
</dbReference>
<dbReference type="InterPro" id="IPR036318">
    <property type="entry name" value="FAD-bd_PCMH-like_sf"/>
</dbReference>
<dbReference type="InterPro" id="IPR016169">
    <property type="entry name" value="FAD-bd_PCMH_sub2"/>
</dbReference>
<evidence type="ECO:0000259" key="6">
    <source>
        <dbReference type="PROSITE" id="PS51387"/>
    </source>
</evidence>
<dbReference type="PROSITE" id="PS51387">
    <property type="entry name" value="FAD_PCMH"/>
    <property type="match status" value="1"/>
</dbReference>
<dbReference type="Gene3D" id="3.30.465.10">
    <property type="match status" value="1"/>
</dbReference>
<keyword evidence="2" id="KW-0285">Flavoprotein</keyword>